<keyword evidence="4" id="KW-0479">Metal-binding</keyword>
<dbReference type="InterPro" id="IPR011765">
    <property type="entry name" value="Pept_M16_N"/>
</dbReference>
<evidence type="ECO:0000256" key="1">
    <source>
        <dbReference type="ARBA" id="ARBA00001947"/>
    </source>
</evidence>
<keyword evidence="3" id="KW-0645">Protease</keyword>
<comment type="cofactor">
    <cofactor evidence="1">
        <name>Zn(2+)</name>
        <dbReference type="ChEBI" id="CHEBI:29105"/>
    </cofactor>
</comment>
<dbReference type="SUPFAM" id="SSF63411">
    <property type="entry name" value="LuxS/MPP-like metallohydrolase"/>
    <property type="match status" value="3"/>
</dbReference>
<gene>
    <name evidence="13" type="primary">yhjJ</name>
    <name evidence="13" type="ORF">NCTC10660_00892</name>
</gene>
<dbReference type="EMBL" id="UGQW01000002">
    <property type="protein sequence ID" value="STZ67415.1"/>
    <property type="molecule type" value="Genomic_DNA"/>
</dbReference>
<sequence length="949" mass="108321">MPSFGSRLKPYFMNLHRFFFLCLTACISIHAAAADYLQGRLNNGLRYHILPTGEHNGRLAVQLQVEVGAADEENGEEGMAHMVEHMNFRSSPAYPQGIASQLSARSWQMGRHFNAQTTYDYTRYLLLPPRGNRELEDSLTIAAEILRPRQFKPSDWQIEQKTVLNEWRNRQNAENRLTLKRNAPLLQGSRHGRYPPIGGETAIRTAEAGQLSRFHNKWYAPNNAVILITGDIDPQTVQRELTKRLGDLQRITLPARCGIECEPPLQNGWRSATVQDAENGDSSLDLVFRFRNPSSRRADGEGEYQRLLDNFAAYIIESRLKKQTLPPAILSLSLHSGNLARQTGSVSISAVTTPDGHRNAIHTLLNLRRSILAEPATEEEIATYRRRFAQNTPISATSVLPQNLTAALQDADRGIFRQQSWQNRAEYNKTVRQQLYRIDSKAVNRRIREWLDADDKLAVARAPGNRKPELPDSSRFEQFAASALHPAQTATSQPNRREKKNKLSSAAKKTVRPDDGAMPLLPQNRPSADGSPFYAPIPGQVLNSRFDHPNKVAYYQLGNGDQAVILQHPSAGDRVYFQALSEGGYMQSTLNPLQAKLAAELLWQQMPDKWQQWSRLHGLGLNYRLDSHSQSVSGDVPYVRLGELLRLYRAYYIQPEFNERWKGHLQNAAQRLSVRRQSPTGRKDVAAALLYYGRAEYSEPDAQTVATFDRNELLRQWQRLGTTRTNYYLVSSQQPERIKPMLEQYLASIPRRPAAHTHLTPASGNRTVRIHENDSARSDVLIRSWQPFYNWTPETSEQIPLLANLATARLKAALRDREQGVYSLQFSVRPLPHLNRIESELSFNTDPARANQLVQAALHILEQMPENISKTESDNLRRLFVEQEALRRRDPKAWLERLMQSHRKYGDARYLKQLPDLHYSIIQTRLRHTVKLLWASHNTRILINAPKKP</sequence>
<dbReference type="InterPro" id="IPR007863">
    <property type="entry name" value="Peptidase_M16_C"/>
</dbReference>
<dbReference type="InterPro" id="IPR001431">
    <property type="entry name" value="Pept_M16_Zn_BS"/>
</dbReference>
<dbReference type="Gene3D" id="3.30.830.10">
    <property type="entry name" value="Metalloenzyme, LuxS/M16 peptidase-like"/>
    <property type="match status" value="4"/>
</dbReference>
<evidence type="ECO:0000313" key="13">
    <source>
        <dbReference type="EMBL" id="STZ67415.1"/>
    </source>
</evidence>
<keyword evidence="10" id="KW-0732">Signal</keyword>
<evidence type="ECO:0000256" key="9">
    <source>
        <dbReference type="SAM" id="MobiDB-lite"/>
    </source>
</evidence>
<accession>A0A378TWP3</accession>
<evidence type="ECO:0000256" key="8">
    <source>
        <dbReference type="RuleBase" id="RU004447"/>
    </source>
</evidence>
<keyword evidence="6" id="KW-0862">Zinc</keyword>
<proteinExistence type="inferred from homology"/>
<evidence type="ECO:0000259" key="12">
    <source>
        <dbReference type="Pfam" id="PF05193"/>
    </source>
</evidence>
<comment type="similarity">
    <text evidence="2 8">Belongs to the peptidase M16 family.</text>
</comment>
<dbReference type="PANTHER" id="PTHR43690">
    <property type="entry name" value="NARDILYSIN"/>
    <property type="match status" value="1"/>
</dbReference>
<dbReference type="GO" id="GO:0004222">
    <property type="term" value="F:metalloendopeptidase activity"/>
    <property type="evidence" value="ECO:0007669"/>
    <property type="project" value="InterPro"/>
</dbReference>
<dbReference type="Pfam" id="PF05193">
    <property type="entry name" value="Peptidase_M16_C"/>
    <property type="match status" value="2"/>
</dbReference>
<organism evidence="13 14">
    <name type="scientific">Neisseria elongata</name>
    <dbReference type="NCBI Taxonomy" id="495"/>
    <lineage>
        <taxon>Bacteria</taxon>
        <taxon>Pseudomonadati</taxon>
        <taxon>Pseudomonadota</taxon>
        <taxon>Betaproteobacteria</taxon>
        <taxon>Neisseriales</taxon>
        <taxon>Neisseriaceae</taxon>
        <taxon>Neisseria</taxon>
    </lineage>
</organism>
<evidence type="ECO:0000256" key="4">
    <source>
        <dbReference type="ARBA" id="ARBA00022723"/>
    </source>
</evidence>
<dbReference type="Pfam" id="PF00675">
    <property type="entry name" value="Peptidase_M16"/>
    <property type="match status" value="1"/>
</dbReference>
<dbReference type="InterPro" id="IPR011249">
    <property type="entry name" value="Metalloenz_LuxS/M16"/>
</dbReference>
<dbReference type="InterPro" id="IPR050626">
    <property type="entry name" value="Peptidase_M16"/>
</dbReference>
<dbReference type="AlphaFoldDB" id="A0A378TWP3"/>
<evidence type="ECO:0000256" key="2">
    <source>
        <dbReference type="ARBA" id="ARBA00007261"/>
    </source>
</evidence>
<keyword evidence="7" id="KW-0482">Metalloprotease</keyword>
<feature type="region of interest" description="Disordered" evidence="9">
    <location>
        <begin position="484"/>
        <end position="530"/>
    </location>
</feature>
<evidence type="ECO:0000256" key="7">
    <source>
        <dbReference type="ARBA" id="ARBA00023049"/>
    </source>
</evidence>
<dbReference type="Proteomes" id="UP000254927">
    <property type="component" value="Unassembled WGS sequence"/>
</dbReference>
<feature type="domain" description="Peptidase M16 C-terminal" evidence="12">
    <location>
        <begin position="725"/>
        <end position="878"/>
    </location>
</feature>
<keyword evidence="5" id="KW-0378">Hydrolase</keyword>
<evidence type="ECO:0000256" key="10">
    <source>
        <dbReference type="SAM" id="SignalP"/>
    </source>
</evidence>
<feature type="domain" description="Peptidase M16 C-terminal" evidence="12">
    <location>
        <begin position="208"/>
        <end position="387"/>
    </location>
</feature>
<evidence type="ECO:0000256" key="5">
    <source>
        <dbReference type="ARBA" id="ARBA00022801"/>
    </source>
</evidence>
<evidence type="ECO:0000256" key="3">
    <source>
        <dbReference type="ARBA" id="ARBA00022670"/>
    </source>
</evidence>
<dbReference type="GO" id="GO:0046872">
    <property type="term" value="F:metal ion binding"/>
    <property type="evidence" value="ECO:0007669"/>
    <property type="project" value="UniProtKB-KW"/>
</dbReference>
<protein>
    <submittedName>
        <fullName evidence="13">Peptidase M16 inactive domain</fullName>
    </submittedName>
</protein>
<feature type="chain" id="PRO_5016896417" evidence="10">
    <location>
        <begin position="34"/>
        <end position="949"/>
    </location>
</feature>
<dbReference type="PROSITE" id="PS00143">
    <property type="entry name" value="INSULINASE"/>
    <property type="match status" value="1"/>
</dbReference>
<dbReference type="GO" id="GO:0006508">
    <property type="term" value="P:proteolysis"/>
    <property type="evidence" value="ECO:0007669"/>
    <property type="project" value="UniProtKB-KW"/>
</dbReference>
<reference evidence="13 14" key="1">
    <citation type="submission" date="2018-06" db="EMBL/GenBank/DDBJ databases">
        <authorList>
            <consortium name="Pathogen Informatics"/>
            <person name="Doyle S."/>
        </authorList>
    </citation>
    <scope>NUCLEOTIDE SEQUENCE [LARGE SCALE GENOMIC DNA]</scope>
    <source>
        <strain evidence="13 14">NCTC10660</strain>
    </source>
</reference>
<feature type="domain" description="Peptidase M16 N-terminal" evidence="11">
    <location>
        <begin position="60"/>
        <end position="182"/>
    </location>
</feature>
<evidence type="ECO:0000256" key="6">
    <source>
        <dbReference type="ARBA" id="ARBA00022833"/>
    </source>
</evidence>
<evidence type="ECO:0000313" key="14">
    <source>
        <dbReference type="Proteomes" id="UP000254927"/>
    </source>
</evidence>
<evidence type="ECO:0000259" key="11">
    <source>
        <dbReference type="Pfam" id="PF00675"/>
    </source>
</evidence>
<name>A0A378TWP3_NEIEL</name>
<feature type="signal peptide" evidence="10">
    <location>
        <begin position="1"/>
        <end position="33"/>
    </location>
</feature>
<dbReference type="PANTHER" id="PTHR43690:SF17">
    <property type="entry name" value="PROTEIN YHJJ"/>
    <property type="match status" value="1"/>
</dbReference>